<protein>
    <recommendedName>
        <fullName evidence="3">N-acetyltransferase</fullName>
    </recommendedName>
</protein>
<evidence type="ECO:0008006" key="3">
    <source>
        <dbReference type="Google" id="ProtNLM"/>
    </source>
</evidence>
<dbReference type="OrthoDB" id="9806005at2"/>
<gene>
    <name evidence="1" type="ORF">E8L99_10625</name>
</gene>
<reference evidence="1 2" key="1">
    <citation type="submission" date="2019-04" db="EMBL/GenBank/DDBJ databases">
        <title>Phreatobacter aquaticus sp. nov.</title>
        <authorList>
            <person name="Choi A."/>
            <person name="Baek K."/>
        </authorList>
    </citation>
    <scope>NUCLEOTIDE SEQUENCE [LARGE SCALE GENOMIC DNA]</scope>
    <source>
        <strain evidence="1 2">NMCR1094</strain>
    </source>
</reference>
<keyword evidence="2" id="KW-1185">Reference proteome</keyword>
<dbReference type="EMBL" id="CP039865">
    <property type="protein sequence ID" value="QCK86173.1"/>
    <property type="molecule type" value="Genomic_DNA"/>
</dbReference>
<evidence type="ECO:0000313" key="1">
    <source>
        <dbReference type="EMBL" id="QCK86173.1"/>
    </source>
</evidence>
<dbReference type="PANTHER" id="PTHR41368">
    <property type="entry name" value="PROTEIN YGHO"/>
    <property type="match status" value="1"/>
</dbReference>
<organism evidence="1 2">
    <name type="scientific">Phreatobacter aquaticus</name>
    <dbReference type="NCBI Taxonomy" id="2570229"/>
    <lineage>
        <taxon>Bacteria</taxon>
        <taxon>Pseudomonadati</taxon>
        <taxon>Pseudomonadota</taxon>
        <taxon>Alphaproteobacteria</taxon>
        <taxon>Hyphomicrobiales</taxon>
        <taxon>Phreatobacteraceae</taxon>
        <taxon>Phreatobacter</taxon>
    </lineage>
</organism>
<proteinExistence type="predicted"/>
<dbReference type="PANTHER" id="PTHR41368:SF1">
    <property type="entry name" value="PROTEIN YGHO"/>
    <property type="match status" value="1"/>
</dbReference>
<dbReference type="AlphaFoldDB" id="A0A4D7QJP1"/>
<dbReference type="Gene3D" id="3.40.630.30">
    <property type="match status" value="2"/>
</dbReference>
<dbReference type="KEGG" id="paqt:E8L99_10625"/>
<dbReference type="InterPro" id="IPR039968">
    <property type="entry name" value="BcerS-like"/>
</dbReference>
<accession>A0A4D7QJP1</accession>
<dbReference type="RefSeq" id="WP_137099505.1">
    <property type="nucleotide sequence ID" value="NZ_CP039865.1"/>
</dbReference>
<dbReference type="SUPFAM" id="SSF55729">
    <property type="entry name" value="Acyl-CoA N-acyltransferases (Nat)"/>
    <property type="match status" value="1"/>
</dbReference>
<dbReference type="InterPro" id="IPR016181">
    <property type="entry name" value="Acyl_CoA_acyltransferase"/>
</dbReference>
<name>A0A4D7QJP1_9HYPH</name>
<evidence type="ECO:0000313" key="2">
    <source>
        <dbReference type="Proteomes" id="UP000298588"/>
    </source>
</evidence>
<dbReference type="Proteomes" id="UP000298588">
    <property type="component" value="Chromosome"/>
</dbReference>
<sequence length="378" mass="42565">MRITEVASRADLKRFVRLPREIYSGLAGYEPPLDIERLQLFDPKRAPFFKHGEGCYWIATDDAGRPLGRISAQFDRDTPAERAHIGHFGCLAAVNDAGVVHALLATARAWHAERGRPLLEGPYSLNINEEAGLQIDGQALGDMILMPWSPDYLPAHVEAAGLVGMKDLLAYLVPPHKGRDWRGLRLPKDGAMGRIRMRTLNVLALEREAHLMADMFNDSWRDNWGFAPLAGEELAVLLKTARPLLRPRHAVFFEIDGRAIAFAFCMPNALELFRGFGGRLMPFNWARLLWRVMTHRFTSYRTMLLGVRAELRGTSMGARLPAAAMAQLFAANPSDVEVESSWILEDNLRMRRLLERVGYTVSKRYRIYGDPAAAQVPH</sequence>